<dbReference type="SUPFAM" id="SSF69572">
    <property type="entry name" value="Activating enzymes of the ubiquitin-like proteins"/>
    <property type="match status" value="1"/>
</dbReference>
<comment type="caution">
    <text evidence="8">The sequence shown here is derived from an EMBL/GenBank/DDBJ whole genome shotgun (WGS) entry which is preliminary data.</text>
</comment>
<dbReference type="SUPFAM" id="SSF102712">
    <property type="entry name" value="JAB1/MPN domain"/>
    <property type="match status" value="1"/>
</dbReference>
<dbReference type="EMBL" id="JABCJE010000014">
    <property type="protein sequence ID" value="NVO25396.1"/>
    <property type="molecule type" value="Genomic_DNA"/>
</dbReference>
<protein>
    <recommendedName>
        <fullName evidence="10">Thiamine biosynthesis protein ThiF</fullName>
    </recommendedName>
</protein>
<evidence type="ECO:0008006" key="10">
    <source>
        <dbReference type="Google" id="ProtNLM"/>
    </source>
</evidence>
<sequence>MYWQPEGSNVVDVQEFANPLAKALHDYVVGPGDSYTTLGECRRFEEFDLLSFDLVVERPQRPVYDILPVESLTLCFARTGSMAFAVLVARPDFPDTPHQNLMPEGFPACICIDDRPWQDTRSFYTAAELMGRLSGWFEKACQGELHGAGQPLDPLFLPDSFSQIILKNDFWEAARLGSSLFIWAVDQEAQCIFIGGSRPSGARGDDIRLMAFHCAIEPQQMKRIKRAPRDLGQLSDFLVDAGVDFPILLQQSIKDWVNGKKEIGDGKRITCFLVTMPQIDPTTSDVGTTETVAFVTAYSPGEIGEKMGFLLRNVSGEAKGINFLPNFGARVSMDAVRDFPVSMSFVHKEFDAAGAALLSGEPHADDRRVLMIGAGSAGSAISEILARQGLFKWTIVDDDTLLPHNVARHTLNNQFVGRSKAIGLANRLMGIRDDVDARPVVDNVLTPIDKAVLDQQIGDAEFILDASATVPVSRWASDLPSAARRLCAFFTPDGKSAVLMIEDEARSLTLRDLETLYLREVLQNPALEGHLGAVDRMQYTGACRALTNRIPMASIQMFSGLIAAGIASGVRTTNAALKIWTVNEDGVRSTTVSGTMSTTKAEGWSVVLPASLKLEVRQRRSAALPSETGGSLMGMFDFERRRVDVVGALPPPSDSVGTSSSFTRGISRLRKDIEAAAARTGNQIRYIGEWHSHPAGRSSRPSGTDLEQIRQLRDAMELDGLPAVSLIVAEDDMSVLLAGTRRSANG</sequence>
<evidence type="ECO:0000256" key="3">
    <source>
        <dbReference type="ARBA" id="ARBA00022801"/>
    </source>
</evidence>
<dbReference type="RefSeq" id="WP_177158930.1">
    <property type="nucleotide sequence ID" value="NZ_JABCJE010000014.1"/>
</dbReference>
<dbReference type="GO" id="GO:0006508">
    <property type="term" value="P:proteolysis"/>
    <property type="evidence" value="ECO:0007669"/>
    <property type="project" value="UniProtKB-KW"/>
</dbReference>
<keyword evidence="1" id="KW-0645">Protease</keyword>
<reference evidence="8 9" key="1">
    <citation type="submission" date="2020-04" db="EMBL/GenBank/DDBJ databases">
        <title>Donghicola sp., a member of the Rhodobacteraceae family isolated from mangrove forest in Thailand.</title>
        <authorList>
            <person name="Charoenyingcharoen P."/>
            <person name="Yukphan P."/>
        </authorList>
    </citation>
    <scope>NUCLEOTIDE SEQUENCE [LARGE SCALE GENOMIC DNA]</scope>
    <source>
        <strain evidence="8 9">B5-SW-15</strain>
    </source>
</reference>
<dbReference type="GO" id="GO:0008641">
    <property type="term" value="F:ubiquitin-like modifier activating enzyme activity"/>
    <property type="evidence" value="ECO:0007669"/>
    <property type="project" value="InterPro"/>
</dbReference>
<dbReference type="Gene3D" id="3.40.140.10">
    <property type="entry name" value="Cytidine Deaminase, domain 2"/>
    <property type="match status" value="1"/>
</dbReference>
<keyword evidence="3" id="KW-0378">Hydrolase</keyword>
<keyword evidence="2" id="KW-0479">Metal-binding</keyword>
<evidence type="ECO:0000259" key="6">
    <source>
        <dbReference type="Pfam" id="PF00899"/>
    </source>
</evidence>
<evidence type="ECO:0000256" key="1">
    <source>
        <dbReference type="ARBA" id="ARBA00022670"/>
    </source>
</evidence>
<evidence type="ECO:0000313" key="9">
    <source>
        <dbReference type="Proteomes" id="UP000592216"/>
    </source>
</evidence>
<dbReference type="GO" id="GO:0008237">
    <property type="term" value="F:metallopeptidase activity"/>
    <property type="evidence" value="ECO:0007669"/>
    <property type="project" value="UniProtKB-KW"/>
</dbReference>
<dbReference type="InterPro" id="IPR000594">
    <property type="entry name" value="ThiF_NAD_FAD-bd"/>
</dbReference>
<evidence type="ECO:0000256" key="2">
    <source>
        <dbReference type="ARBA" id="ARBA00022723"/>
    </source>
</evidence>
<feature type="domain" description="JAB" evidence="7">
    <location>
        <begin position="610"/>
        <end position="722"/>
    </location>
</feature>
<dbReference type="Proteomes" id="UP000592216">
    <property type="component" value="Unassembled WGS sequence"/>
</dbReference>
<dbReference type="AlphaFoldDB" id="A0A850Q8B6"/>
<accession>A0A850Q8B6</accession>
<gene>
    <name evidence="8" type="ORF">HJ536_18730</name>
</gene>
<dbReference type="InterPro" id="IPR032865">
    <property type="entry name" value="Prok-E2_A"/>
</dbReference>
<evidence type="ECO:0000313" key="8">
    <source>
        <dbReference type="EMBL" id="NVO25396.1"/>
    </source>
</evidence>
<proteinExistence type="predicted"/>
<evidence type="ECO:0000256" key="4">
    <source>
        <dbReference type="ARBA" id="ARBA00022833"/>
    </source>
</evidence>
<dbReference type="Pfam" id="PF14457">
    <property type="entry name" value="Prok-E2_A"/>
    <property type="match status" value="1"/>
</dbReference>
<feature type="domain" description="THIF-type NAD/FAD binding fold" evidence="6">
    <location>
        <begin position="366"/>
        <end position="476"/>
    </location>
</feature>
<dbReference type="InterPro" id="IPR028090">
    <property type="entry name" value="JAB_dom_prok"/>
</dbReference>
<organism evidence="8 9">
    <name type="scientific">Donghicola mangrovi</name>
    <dbReference type="NCBI Taxonomy" id="2729614"/>
    <lineage>
        <taxon>Bacteria</taxon>
        <taxon>Pseudomonadati</taxon>
        <taxon>Pseudomonadota</taxon>
        <taxon>Alphaproteobacteria</taxon>
        <taxon>Rhodobacterales</taxon>
        <taxon>Roseobacteraceae</taxon>
        <taxon>Donghicola</taxon>
    </lineage>
</organism>
<dbReference type="Pfam" id="PF14464">
    <property type="entry name" value="Prok-JAB"/>
    <property type="match status" value="1"/>
</dbReference>
<dbReference type="Pfam" id="PF00899">
    <property type="entry name" value="ThiF"/>
    <property type="match status" value="1"/>
</dbReference>
<name>A0A850Q8B6_9RHOB</name>
<evidence type="ECO:0000256" key="5">
    <source>
        <dbReference type="ARBA" id="ARBA00023049"/>
    </source>
</evidence>
<dbReference type="Gene3D" id="3.40.50.720">
    <property type="entry name" value="NAD(P)-binding Rossmann-like Domain"/>
    <property type="match status" value="1"/>
</dbReference>
<keyword evidence="4" id="KW-0862">Zinc</keyword>
<dbReference type="InterPro" id="IPR035985">
    <property type="entry name" value="Ubiquitin-activating_enz"/>
</dbReference>
<evidence type="ECO:0000259" key="7">
    <source>
        <dbReference type="Pfam" id="PF14464"/>
    </source>
</evidence>
<keyword evidence="5" id="KW-0482">Metalloprotease</keyword>
<dbReference type="GO" id="GO:0046872">
    <property type="term" value="F:metal ion binding"/>
    <property type="evidence" value="ECO:0007669"/>
    <property type="project" value="UniProtKB-KW"/>
</dbReference>